<reference evidence="3 4" key="1">
    <citation type="journal article" date="2016" name="Genome Biol. Evol.">
        <title>Draft genome sequence of an aflatoxigenic Aspergillus species, A. bombycis.</title>
        <authorList>
            <person name="Moore G.G."/>
            <person name="Mack B.M."/>
            <person name="Beltz S.B."/>
            <person name="Gilbert M.K."/>
        </authorList>
    </citation>
    <scope>NUCLEOTIDE SEQUENCE [LARGE SCALE GENOMIC DNA]</scope>
    <source>
        <strain evidence="4">NRRL 26010</strain>
    </source>
</reference>
<organism evidence="3 4">
    <name type="scientific">Aspergillus bombycis</name>
    <dbReference type="NCBI Taxonomy" id="109264"/>
    <lineage>
        <taxon>Eukaryota</taxon>
        <taxon>Fungi</taxon>
        <taxon>Dikarya</taxon>
        <taxon>Ascomycota</taxon>
        <taxon>Pezizomycotina</taxon>
        <taxon>Eurotiomycetes</taxon>
        <taxon>Eurotiomycetidae</taxon>
        <taxon>Eurotiales</taxon>
        <taxon>Aspergillaceae</taxon>
        <taxon>Aspergillus</taxon>
    </lineage>
</organism>
<dbReference type="CDD" id="cd05233">
    <property type="entry name" value="SDR_c"/>
    <property type="match status" value="1"/>
</dbReference>
<dbReference type="InterPro" id="IPR002347">
    <property type="entry name" value="SDR_fam"/>
</dbReference>
<sequence>MGRFFSIDFGLSFTQTIHEKPTPSMHPENVQLPCGYTVVTTGAGTGIGAQSARAYVQARATDIIVMSRTPSDLEKLKAELDGPTTKNPDLHVRAFPGDASKSETYIRPKSTMQEEFNGRLDCLVNNAGSIGGLEGFTGKLHQLDPNEHANLIDLNYLDPRYAIHQLLPLLLGPRNSRRQIINITSIGVLCHSGYYCIRNKQASPQPLYSTCG</sequence>
<proteinExistence type="inferred from homology"/>
<dbReference type="Proteomes" id="UP000179179">
    <property type="component" value="Unassembled WGS sequence"/>
</dbReference>
<evidence type="ECO:0000256" key="1">
    <source>
        <dbReference type="ARBA" id="ARBA00006484"/>
    </source>
</evidence>
<dbReference type="Pfam" id="PF00106">
    <property type="entry name" value="adh_short"/>
    <property type="match status" value="1"/>
</dbReference>
<dbReference type="InterPro" id="IPR036291">
    <property type="entry name" value="NAD(P)-bd_dom_sf"/>
</dbReference>
<keyword evidence="2" id="KW-0560">Oxidoreductase</keyword>
<gene>
    <name evidence="3" type="ORF">ABOM_002119</name>
</gene>
<dbReference type="OrthoDB" id="4445405at2759"/>
<dbReference type="STRING" id="109264.A0A1F8AAA1"/>
<evidence type="ECO:0000256" key="2">
    <source>
        <dbReference type="ARBA" id="ARBA00023002"/>
    </source>
</evidence>
<dbReference type="EMBL" id="LYCR01000017">
    <property type="protein sequence ID" value="OGM48258.1"/>
    <property type="molecule type" value="Genomic_DNA"/>
</dbReference>
<dbReference type="GO" id="GO:0016020">
    <property type="term" value="C:membrane"/>
    <property type="evidence" value="ECO:0007669"/>
    <property type="project" value="TreeGrafter"/>
</dbReference>
<dbReference type="GeneID" id="34445509"/>
<dbReference type="GO" id="GO:0016491">
    <property type="term" value="F:oxidoreductase activity"/>
    <property type="evidence" value="ECO:0007669"/>
    <property type="project" value="UniProtKB-KW"/>
</dbReference>
<dbReference type="SUPFAM" id="SSF51735">
    <property type="entry name" value="NAD(P)-binding Rossmann-fold domains"/>
    <property type="match status" value="1"/>
</dbReference>
<evidence type="ECO:0000313" key="4">
    <source>
        <dbReference type="Proteomes" id="UP000179179"/>
    </source>
</evidence>
<comment type="similarity">
    <text evidence="1">Belongs to the short-chain dehydrogenases/reductases (SDR) family.</text>
</comment>
<evidence type="ECO:0000313" key="3">
    <source>
        <dbReference type="EMBL" id="OGM48258.1"/>
    </source>
</evidence>
<keyword evidence="4" id="KW-1185">Reference proteome</keyword>
<comment type="caution">
    <text evidence="3">The sequence shown here is derived from an EMBL/GenBank/DDBJ whole genome shotgun (WGS) entry which is preliminary data.</text>
</comment>
<dbReference type="PRINTS" id="PR00081">
    <property type="entry name" value="GDHRDH"/>
</dbReference>
<dbReference type="AlphaFoldDB" id="A0A1F8AAA1"/>
<evidence type="ECO:0008006" key="5">
    <source>
        <dbReference type="Google" id="ProtNLM"/>
    </source>
</evidence>
<dbReference type="PANTHER" id="PTHR44196">
    <property type="entry name" value="DEHYDROGENASE/REDUCTASE SDR FAMILY MEMBER 7B"/>
    <property type="match status" value="1"/>
</dbReference>
<protein>
    <recommendedName>
        <fullName evidence="5">Short-chain dehydrogenase</fullName>
    </recommendedName>
</protein>
<dbReference type="Gene3D" id="3.40.50.720">
    <property type="entry name" value="NAD(P)-binding Rossmann-like Domain"/>
    <property type="match status" value="1"/>
</dbReference>
<accession>A0A1F8AAA1</accession>
<name>A0A1F8AAA1_9EURO</name>
<dbReference type="PANTHER" id="PTHR44196:SF1">
    <property type="entry name" value="DEHYDROGENASE_REDUCTASE SDR FAMILY MEMBER 7B"/>
    <property type="match status" value="1"/>
</dbReference>
<dbReference type="RefSeq" id="XP_022391975.1">
    <property type="nucleotide sequence ID" value="XM_022529249.1"/>
</dbReference>